<dbReference type="EMBL" id="JAWDGP010008021">
    <property type="protein sequence ID" value="KAK3697156.1"/>
    <property type="molecule type" value="Genomic_DNA"/>
</dbReference>
<accession>A0AAE0XNT2</accession>
<keyword evidence="2" id="KW-0472">Membrane</keyword>
<feature type="region of interest" description="Disordered" evidence="1">
    <location>
        <begin position="41"/>
        <end position="65"/>
    </location>
</feature>
<feature type="transmembrane region" description="Helical" evidence="2">
    <location>
        <begin position="15"/>
        <end position="33"/>
    </location>
</feature>
<sequence>NTQQERADILLSHRARVIIITGSCIIAAPLLNLPKNNERARGVHNQGSWGQRRASPLPVGLGVGG</sequence>
<evidence type="ECO:0000313" key="4">
    <source>
        <dbReference type="Proteomes" id="UP001283361"/>
    </source>
</evidence>
<evidence type="ECO:0000256" key="1">
    <source>
        <dbReference type="SAM" id="MobiDB-lite"/>
    </source>
</evidence>
<keyword evidence="2" id="KW-1133">Transmembrane helix</keyword>
<dbReference type="Proteomes" id="UP001283361">
    <property type="component" value="Unassembled WGS sequence"/>
</dbReference>
<feature type="non-terminal residue" evidence="3">
    <location>
        <position position="1"/>
    </location>
</feature>
<evidence type="ECO:0000313" key="3">
    <source>
        <dbReference type="EMBL" id="KAK3697156.1"/>
    </source>
</evidence>
<organism evidence="3 4">
    <name type="scientific">Elysia crispata</name>
    <name type="common">lettuce slug</name>
    <dbReference type="NCBI Taxonomy" id="231223"/>
    <lineage>
        <taxon>Eukaryota</taxon>
        <taxon>Metazoa</taxon>
        <taxon>Spiralia</taxon>
        <taxon>Lophotrochozoa</taxon>
        <taxon>Mollusca</taxon>
        <taxon>Gastropoda</taxon>
        <taxon>Heterobranchia</taxon>
        <taxon>Euthyneura</taxon>
        <taxon>Panpulmonata</taxon>
        <taxon>Sacoglossa</taxon>
        <taxon>Placobranchoidea</taxon>
        <taxon>Plakobranchidae</taxon>
        <taxon>Elysia</taxon>
    </lineage>
</organism>
<proteinExistence type="predicted"/>
<dbReference type="AlphaFoldDB" id="A0AAE0XNT2"/>
<keyword evidence="2" id="KW-0812">Transmembrane</keyword>
<protein>
    <submittedName>
        <fullName evidence="3">Uncharacterized protein</fullName>
    </submittedName>
</protein>
<reference evidence="3" key="1">
    <citation type="journal article" date="2023" name="G3 (Bethesda)">
        <title>A reference genome for the long-term kleptoplast-retaining sea slug Elysia crispata morphotype clarki.</title>
        <authorList>
            <person name="Eastman K.E."/>
            <person name="Pendleton A.L."/>
            <person name="Shaikh M.A."/>
            <person name="Suttiyut T."/>
            <person name="Ogas R."/>
            <person name="Tomko P."/>
            <person name="Gavelis G."/>
            <person name="Widhalm J.R."/>
            <person name="Wisecaver J.H."/>
        </authorList>
    </citation>
    <scope>NUCLEOTIDE SEQUENCE</scope>
    <source>
        <strain evidence="3">ECLA1</strain>
    </source>
</reference>
<keyword evidence="4" id="KW-1185">Reference proteome</keyword>
<name>A0AAE0XNT2_9GAST</name>
<gene>
    <name evidence="3" type="ORF">RRG08_006760</name>
</gene>
<comment type="caution">
    <text evidence="3">The sequence shown here is derived from an EMBL/GenBank/DDBJ whole genome shotgun (WGS) entry which is preliminary data.</text>
</comment>
<evidence type="ECO:0000256" key="2">
    <source>
        <dbReference type="SAM" id="Phobius"/>
    </source>
</evidence>